<gene>
    <name evidence="1" type="ORF">BJ212DRAFT_715633</name>
</gene>
<dbReference type="OrthoDB" id="2691562at2759"/>
<dbReference type="RefSeq" id="XP_041188374.1">
    <property type="nucleotide sequence ID" value="XM_041343903.1"/>
</dbReference>
<keyword evidence="2" id="KW-1185">Reference proteome</keyword>
<dbReference type="GeneID" id="64637919"/>
<dbReference type="Proteomes" id="UP000807769">
    <property type="component" value="Unassembled WGS sequence"/>
</dbReference>
<dbReference type="SUPFAM" id="SSF52047">
    <property type="entry name" value="RNI-like"/>
    <property type="match status" value="1"/>
</dbReference>
<evidence type="ECO:0000313" key="2">
    <source>
        <dbReference type="Proteomes" id="UP000807769"/>
    </source>
</evidence>
<comment type="caution">
    <text evidence="1">The sequence shown here is derived from an EMBL/GenBank/DDBJ whole genome shotgun (WGS) entry which is preliminary data.</text>
</comment>
<dbReference type="EMBL" id="JABBWG010000040">
    <property type="protein sequence ID" value="KAG1807989.1"/>
    <property type="molecule type" value="Genomic_DNA"/>
</dbReference>
<evidence type="ECO:0008006" key="3">
    <source>
        <dbReference type="Google" id="ProtNLM"/>
    </source>
</evidence>
<sequence>MSRWPHIRSLELVDWQITPITFRGLFAALRQCPHLCWLQISMDAVNIDINPDTEPFQHTTLQQLILTRSDLVDGEAVARIIFSMLPYVDRVLYSWHEEYHQRSELDTHVRAIIWISSSTNKDQSHFYLGPSSKSLVILNLHTILHFQPFNIMATEGLSMTVITSTTVRHLISLRHSSSTSLNVALWCGNPSVALKPALNSVNLEFLRRVLGFLQSPKPQRILNQLIMSIETLGQTVVLYVSDSIIVYFQLPGHQQNSESNEAKHDGRVSYIQQ</sequence>
<proteinExistence type="predicted"/>
<protein>
    <recommendedName>
        <fullName evidence="3">F-box domain-containing protein</fullName>
    </recommendedName>
</protein>
<accession>A0A9P7E0S6</accession>
<name>A0A9P7E0S6_9AGAM</name>
<organism evidence="1 2">
    <name type="scientific">Suillus subaureus</name>
    <dbReference type="NCBI Taxonomy" id="48587"/>
    <lineage>
        <taxon>Eukaryota</taxon>
        <taxon>Fungi</taxon>
        <taxon>Dikarya</taxon>
        <taxon>Basidiomycota</taxon>
        <taxon>Agaricomycotina</taxon>
        <taxon>Agaricomycetes</taxon>
        <taxon>Agaricomycetidae</taxon>
        <taxon>Boletales</taxon>
        <taxon>Suillineae</taxon>
        <taxon>Suillaceae</taxon>
        <taxon>Suillus</taxon>
    </lineage>
</organism>
<dbReference type="AlphaFoldDB" id="A0A9P7E0S6"/>
<reference evidence="1" key="1">
    <citation type="journal article" date="2020" name="New Phytol.">
        <title>Comparative genomics reveals dynamic genome evolution in host specialist ectomycorrhizal fungi.</title>
        <authorList>
            <person name="Lofgren L.A."/>
            <person name="Nguyen N.H."/>
            <person name="Vilgalys R."/>
            <person name="Ruytinx J."/>
            <person name="Liao H.L."/>
            <person name="Branco S."/>
            <person name="Kuo A."/>
            <person name="LaButti K."/>
            <person name="Lipzen A."/>
            <person name="Andreopoulos W."/>
            <person name="Pangilinan J."/>
            <person name="Riley R."/>
            <person name="Hundley H."/>
            <person name="Na H."/>
            <person name="Barry K."/>
            <person name="Grigoriev I.V."/>
            <person name="Stajich J.E."/>
            <person name="Kennedy P.G."/>
        </authorList>
    </citation>
    <scope>NUCLEOTIDE SEQUENCE</scope>
    <source>
        <strain evidence="1">MN1</strain>
    </source>
</reference>
<evidence type="ECO:0000313" key="1">
    <source>
        <dbReference type="EMBL" id="KAG1807989.1"/>
    </source>
</evidence>